<dbReference type="GO" id="GO:0016627">
    <property type="term" value="F:oxidoreductase activity, acting on the CH-CH group of donors"/>
    <property type="evidence" value="ECO:0007669"/>
    <property type="project" value="InterPro"/>
</dbReference>
<accession>A0A9P9X1C1</accession>
<sequence length="390" mass="43410">MTQVLLHTSVANCGSRTLAPIFDLGLTVQPWLTQTPQSVENQIESLDSAVHHQACMIKTLSTSQSVWYLACITVPNPSEPELRQSSNQDIERLSDFRLIHIKASIIHVDMRDRDEVAFKLTTESINSLVEYYERSHRVGPVAKTHERSGNDRVRIKVCNDFTRAIKEFVYRTHVYALEGLEEHGAGELLVDDSEELLARIDYGDILTLDPNTPRDRVGVSRTLPVWLSTKPVPGPDPLRFRGILSLSMMGVSALKVAGCITAMYSQRRQVGVGNHGRVVPIMSFSTQQRPILKTLAFGEVLHAYAEWTAKLFMNPDTTADVRRGLTPAFKALVVGLASELLAQKYCLPQPVDRRSPLAMYERGVVDEIAARMAPIPSGHRSSEFNAAVPL</sequence>
<dbReference type="Proteomes" id="UP001056436">
    <property type="component" value="Unassembled WGS sequence"/>
</dbReference>
<dbReference type="Gene3D" id="1.20.140.10">
    <property type="entry name" value="Butyryl-CoA Dehydrogenase, subunit A, domain 3"/>
    <property type="match status" value="1"/>
</dbReference>
<protein>
    <submittedName>
        <fullName evidence="1">Uncharacterized protein</fullName>
    </submittedName>
</protein>
<comment type="caution">
    <text evidence="1">The sequence shown here is derived from an EMBL/GenBank/DDBJ whole genome shotgun (WGS) entry which is preliminary data.</text>
</comment>
<reference evidence="1" key="1">
    <citation type="submission" date="2019-01" db="EMBL/GenBank/DDBJ databases">
        <title>Colletotrichum abscissum LGMF1257.</title>
        <authorList>
            <person name="Baroncelli R."/>
        </authorList>
    </citation>
    <scope>NUCLEOTIDE SEQUENCE</scope>
    <source>
        <strain evidence="1">Ca142</strain>
    </source>
</reference>
<dbReference type="InterPro" id="IPR036250">
    <property type="entry name" value="AcylCo_DH-like_C"/>
</dbReference>
<dbReference type="OrthoDB" id="5352472at2759"/>
<dbReference type="EMBL" id="SDAQ01000194">
    <property type="protein sequence ID" value="KAI3530986.1"/>
    <property type="molecule type" value="Genomic_DNA"/>
</dbReference>
<organism evidence="1 2">
    <name type="scientific">Colletotrichum abscissum</name>
    <dbReference type="NCBI Taxonomy" id="1671311"/>
    <lineage>
        <taxon>Eukaryota</taxon>
        <taxon>Fungi</taxon>
        <taxon>Dikarya</taxon>
        <taxon>Ascomycota</taxon>
        <taxon>Pezizomycotina</taxon>
        <taxon>Sordariomycetes</taxon>
        <taxon>Hypocreomycetidae</taxon>
        <taxon>Glomerellales</taxon>
        <taxon>Glomerellaceae</taxon>
        <taxon>Colletotrichum</taxon>
        <taxon>Colletotrichum acutatum species complex</taxon>
    </lineage>
</organism>
<dbReference type="AlphaFoldDB" id="A0A9P9X1C1"/>
<keyword evidence="2" id="KW-1185">Reference proteome</keyword>
<gene>
    <name evidence="1" type="ORF">CABS02_14336</name>
</gene>
<evidence type="ECO:0000313" key="1">
    <source>
        <dbReference type="EMBL" id="KAI3530986.1"/>
    </source>
</evidence>
<proteinExistence type="predicted"/>
<dbReference type="SUPFAM" id="SSF47203">
    <property type="entry name" value="Acyl-CoA dehydrogenase C-terminal domain-like"/>
    <property type="match status" value="1"/>
</dbReference>
<name>A0A9P9X1C1_9PEZI</name>
<evidence type="ECO:0000313" key="2">
    <source>
        <dbReference type="Proteomes" id="UP001056436"/>
    </source>
</evidence>